<name>A0AAX0S024_9BACI</name>
<evidence type="ECO:0000313" key="1">
    <source>
        <dbReference type="EMBL" id="PEJ30015.1"/>
    </source>
</evidence>
<proteinExistence type="predicted"/>
<dbReference type="AlphaFoldDB" id="A0AAX0S024"/>
<reference evidence="1 2" key="1">
    <citation type="submission" date="2017-09" db="EMBL/GenBank/DDBJ databases">
        <title>Large-scale bioinformatics analysis of Bacillus genomes uncovers conserved roles of natural products in bacterial physiology.</title>
        <authorList>
            <consortium name="Agbiome Team Llc"/>
            <person name="Bleich R.M."/>
            <person name="Kirk G.J."/>
            <person name="Santa Maria K.C."/>
            <person name="Allen S.E."/>
            <person name="Farag S."/>
            <person name="Shank E.A."/>
            <person name="Bowers A."/>
        </authorList>
    </citation>
    <scope>NUCLEOTIDE SEQUENCE [LARGE SCALE GENOMIC DNA]</scope>
    <source>
        <strain evidence="1 2">AFS003229</strain>
    </source>
</reference>
<gene>
    <name evidence="1" type="ORF">CN689_19660</name>
</gene>
<accession>A0AAX0S024</accession>
<dbReference type="Proteomes" id="UP000220106">
    <property type="component" value="Unassembled WGS sequence"/>
</dbReference>
<evidence type="ECO:0000313" key="2">
    <source>
        <dbReference type="Proteomes" id="UP000220106"/>
    </source>
</evidence>
<protein>
    <submittedName>
        <fullName evidence="1">Phosphate starvation-inducible protein PhoH</fullName>
    </submittedName>
</protein>
<dbReference type="RefSeq" id="WP_098177058.1">
    <property type="nucleotide sequence ID" value="NZ_NUEQ01000034.1"/>
</dbReference>
<dbReference type="EMBL" id="NUEQ01000034">
    <property type="protein sequence ID" value="PEJ30015.1"/>
    <property type="molecule type" value="Genomic_DNA"/>
</dbReference>
<sequence length="213" mass="24654">MNEKKNDFLMLDTGSYFGKARVNDPKYQEDFTFIDTYELSDIDLKPFKCLVIQGLIDQKFLYKHKELIHEFLNDKKVIVFCGNIFMDWLPGGSNFIAKTIHSFQDYAVSVHRPHPIFEGVEEDDMTYNKGVSGFFARGHHPIPDRAEVLLTLPGGEPIIYIDRHSTKGTILVHSGNDLFGSMNVKKTTVRISFQLMQWVRNEYQILQEKSEVK</sequence>
<organism evidence="1 2">
    <name type="scientific">Peribacillus butanolivorans</name>
    <dbReference type="NCBI Taxonomy" id="421767"/>
    <lineage>
        <taxon>Bacteria</taxon>
        <taxon>Bacillati</taxon>
        <taxon>Bacillota</taxon>
        <taxon>Bacilli</taxon>
        <taxon>Bacillales</taxon>
        <taxon>Bacillaceae</taxon>
        <taxon>Peribacillus</taxon>
    </lineage>
</organism>
<comment type="caution">
    <text evidence="1">The sequence shown here is derived from an EMBL/GenBank/DDBJ whole genome shotgun (WGS) entry which is preliminary data.</text>
</comment>